<evidence type="ECO:0000256" key="2">
    <source>
        <dbReference type="ARBA" id="ARBA00007069"/>
    </source>
</evidence>
<organism evidence="11 12">
    <name type="scientific">Faecalimonas umbilicata</name>
    <dbReference type="NCBI Taxonomy" id="1912855"/>
    <lineage>
        <taxon>Bacteria</taxon>
        <taxon>Bacillati</taxon>
        <taxon>Bacillota</taxon>
        <taxon>Clostridia</taxon>
        <taxon>Lachnospirales</taxon>
        <taxon>Lachnospiraceae</taxon>
        <taxon>Faecalimonas</taxon>
    </lineage>
</organism>
<dbReference type="EMBL" id="SLZV01000006">
    <property type="protein sequence ID" value="TCS68894.1"/>
    <property type="molecule type" value="Genomic_DNA"/>
</dbReference>
<name>A0A4R3JSC1_9FIRM</name>
<dbReference type="Proteomes" id="UP000294613">
    <property type="component" value="Unassembled WGS sequence"/>
</dbReference>
<dbReference type="RefSeq" id="WP_008974862.1">
    <property type="nucleotide sequence ID" value="NZ_BHEO01000002.1"/>
</dbReference>
<feature type="transmembrane region" description="Helical" evidence="8">
    <location>
        <begin position="140"/>
        <end position="160"/>
    </location>
</feature>
<dbReference type="SUPFAM" id="SSF161098">
    <property type="entry name" value="MetI-like"/>
    <property type="match status" value="1"/>
</dbReference>
<evidence type="ECO:0000256" key="7">
    <source>
        <dbReference type="ARBA" id="ARBA00023136"/>
    </source>
</evidence>
<reference evidence="11 12" key="2">
    <citation type="submission" date="2019-03" db="EMBL/GenBank/DDBJ databases">
        <title>Genomic Encyclopedia of Type Strains, Phase IV (KMG-IV): sequencing the most valuable type-strain genomes for metagenomic binning, comparative biology and taxonomic classification.</title>
        <authorList>
            <person name="Goeker M."/>
        </authorList>
    </citation>
    <scope>NUCLEOTIDE SEQUENCE [LARGE SCALE GENOMIC DNA]</scope>
    <source>
        <strain evidence="11 12">DSM 103426</strain>
    </source>
</reference>
<gene>
    <name evidence="11" type="ORF">EDD74_10698</name>
    <name evidence="10" type="ORF">FAEUMB_08510</name>
</gene>
<evidence type="ECO:0000256" key="3">
    <source>
        <dbReference type="ARBA" id="ARBA00022448"/>
    </source>
</evidence>
<dbReference type="NCBIfam" id="TIGR00974">
    <property type="entry name" value="3a0107s02c"/>
    <property type="match status" value="1"/>
</dbReference>
<evidence type="ECO:0000313" key="12">
    <source>
        <dbReference type="Proteomes" id="UP000294613"/>
    </source>
</evidence>
<dbReference type="Proteomes" id="UP000702954">
    <property type="component" value="Unassembled WGS sequence"/>
</dbReference>
<keyword evidence="4 8" id="KW-1003">Cell membrane</keyword>
<comment type="similarity">
    <text evidence="2 8">Belongs to the binding-protein-dependent transport system permease family. CysTW subfamily.</text>
</comment>
<dbReference type="InterPro" id="IPR005672">
    <property type="entry name" value="Phosphate_PstA"/>
</dbReference>
<feature type="transmembrane region" description="Helical" evidence="8">
    <location>
        <begin position="189"/>
        <end position="209"/>
    </location>
</feature>
<evidence type="ECO:0000313" key="10">
    <source>
        <dbReference type="EMBL" id="GBU04310.1"/>
    </source>
</evidence>
<dbReference type="EMBL" id="BHEO01000002">
    <property type="protein sequence ID" value="GBU04310.1"/>
    <property type="molecule type" value="Genomic_DNA"/>
</dbReference>
<dbReference type="GO" id="GO:0035435">
    <property type="term" value="P:phosphate ion transmembrane transport"/>
    <property type="evidence" value="ECO:0007669"/>
    <property type="project" value="InterPro"/>
</dbReference>
<comment type="subcellular location">
    <subcellularLocation>
        <location evidence="1 8">Cell membrane</location>
        <topology evidence="1 8">Multi-pass membrane protein</topology>
    </subcellularLocation>
</comment>
<feature type="transmembrane region" description="Helical" evidence="8">
    <location>
        <begin position="20"/>
        <end position="46"/>
    </location>
</feature>
<evidence type="ECO:0000256" key="5">
    <source>
        <dbReference type="ARBA" id="ARBA00022692"/>
    </source>
</evidence>
<feature type="domain" description="ABC transmembrane type-1" evidence="9">
    <location>
        <begin position="72"/>
        <end position="275"/>
    </location>
</feature>
<dbReference type="PROSITE" id="PS50928">
    <property type="entry name" value="ABC_TM1"/>
    <property type="match status" value="1"/>
</dbReference>
<sequence>MNKQTIGQKLRAYRRRPGSLILMLLVMLSAVATFAVLLFLIAYILIKGLPHLTPDLFALKYTSENASLMPALLNTIGMTALSLVIAVPLGIFAAIFLVEYAKRGNKFVEIIRLTTETLSGIPSIVYGLFGLLFFVTTLGWGYSLLAGAFTLAIMILPLIIRTTEEALKSVPDSFREGSFGLGAGKLRTVFCVVLPSAVPGILAGVILAVGRIVGETAALIYTAGTVPAVPKSVMGSGRTLAVHMYNLSSEGLYMDQAYATAVVLLVLVVGINCLSGYIAKKITKGNGNGEN</sequence>
<evidence type="ECO:0000256" key="4">
    <source>
        <dbReference type="ARBA" id="ARBA00022475"/>
    </source>
</evidence>
<evidence type="ECO:0000313" key="13">
    <source>
        <dbReference type="Proteomes" id="UP000702954"/>
    </source>
</evidence>
<dbReference type="CDD" id="cd06261">
    <property type="entry name" value="TM_PBP2"/>
    <property type="match status" value="1"/>
</dbReference>
<keyword evidence="3" id="KW-0813">Transport</keyword>
<keyword evidence="13" id="KW-1185">Reference proteome</keyword>
<keyword evidence="5 8" id="KW-0812">Transmembrane</keyword>
<keyword evidence="7 8" id="KW-0472">Membrane</keyword>
<accession>A0A4R3JSC1</accession>
<dbReference type="PANTHER" id="PTHR43470">
    <property type="entry name" value="PHOSPHATE TRANSPORT SYSTEM PERMEASE PROTEIN PSTA-RELATED"/>
    <property type="match status" value="1"/>
</dbReference>
<feature type="transmembrane region" description="Helical" evidence="8">
    <location>
        <begin position="257"/>
        <end position="279"/>
    </location>
</feature>
<dbReference type="AlphaFoldDB" id="A0A4R3JSC1"/>
<dbReference type="Pfam" id="PF00528">
    <property type="entry name" value="BPD_transp_1"/>
    <property type="match status" value="1"/>
</dbReference>
<comment type="caution">
    <text evidence="11">The sequence shown here is derived from an EMBL/GenBank/DDBJ whole genome shotgun (WGS) entry which is preliminary data.</text>
</comment>
<proteinExistence type="inferred from homology"/>
<feature type="transmembrane region" description="Helical" evidence="8">
    <location>
        <begin position="76"/>
        <end position="98"/>
    </location>
</feature>
<keyword evidence="6 8" id="KW-1133">Transmembrane helix</keyword>
<dbReference type="Gene3D" id="1.10.3720.10">
    <property type="entry name" value="MetI-like"/>
    <property type="match status" value="1"/>
</dbReference>
<dbReference type="GO" id="GO:0005315">
    <property type="term" value="F:phosphate transmembrane transporter activity"/>
    <property type="evidence" value="ECO:0007669"/>
    <property type="project" value="InterPro"/>
</dbReference>
<dbReference type="GO" id="GO:0005886">
    <property type="term" value="C:plasma membrane"/>
    <property type="evidence" value="ECO:0007669"/>
    <property type="project" value="UniProtKB-SubCell"/>
</dbReference>
<evidence type="ECO:0000256" key="1">
    <source>
        <dbReference type="ARBA" id="ARBA00004651"/>
    </source>
</evidence>
<dbReference type="InterPro" id="IPR035906">
    <property type="entry name" value="MetI-like_sf"/>
</dbReference>
<evidence type="ECO:0000259" key="9">
    <source>
        <dbReference type="PROSITE" id="PS50928"/>
    </source>
</evidence>
<reference evidence="10 13" key="1">
    <citation type="journal article" date="2018" name="Int. J. Syst. Evol. Microbiol.">
        <title>Draft Genome Sequence of Faecalimonas umbilicata JCM 30896T, an Acetate-Producing Bacterium Isolated from Human Feces.</title>
        <authorList>
            <person name="Sakamoto M."/>
            <person name="Ikeyama N."/>
            <person name="Yuki M."/>
            <person name="Ohkuma M."/>
        </authorList>
    </citation>
    <scope>NUCLEOTIDE SEQUENCE [LARGE SCALE GENOMIC DNA]</scope>
    <source>
        <strain evidence="10 13">EGH7</strain>
    </source>
</reference>
<protein>
    <recommendedName>
        <fullName evidence="8">Phosphate transport system permease protein PstA</fullName>
    </recommendedName>
</protein>
<dbReference type="PANTHER" id="PTHR43470:SF3">
    <property type="entry name" value="PHOSPHATE TRANSPORT SYSTEM PERMEASE PROTEIN PSTA-RELATED"/>
    <property type="match status" value="1"/>
</dbReference>
<evidence type="ECO:0000313" key="11">
    <source>
        <dbReference type="EMBL" id="TCS68894.1"/>
    </source>
</evidence>
<evidence type="ECO:0000256" key="8">
    <source>
        <dbReference type="RuleBase" id="RU363043"/>
    </source>
</evidence>
<evidence type="ECO:0000256" key="6">
    <source>
        <dbReference type="ARBA" id="ARBA00022989"/>
    </source>
</evidence>
<dbReference type="InterPro" id="IPR000515">
    <property type="entry name" value="MetI-like"/>
</dbReference>
<feature type="transmembrane region" description="Helical" evidence="8">
    <location>
        <begin position="110"/>
        <end position="134"/>
    </location>
</feature>